<protein>
    <submittedName>
        <fullName evidence="2">Signal transduction protein</fullName>
    </submittedName>
</protein>
<dbReference type="SUPFAM" id="SSF141868">
    <property type="entry name" value="EAL domain-like"/>
    <property type="match status" value="1"/>
</dbReference>
<dbReference type="InterPro" id="IPR052340">
    <property type="entry name" value="RNase_Y/CdgJ"/>
</dbReference>
<dbReference type="Gene3D" id="3.20.20.450">
    <property type="entry name" value="EAL domain"/>
    <property type="match status" value="1"/>
</dbReference>
<dbReference type="PANTHER" id="PTHR33525">
    <property type="match status" value="1"/>
</dbReference>
<dbReference type="SUPFAM" id="SSF109604">
    <property type="entry name" value="HD-domain/PDEase-like"/>
    <property type="match status" value="1"/>
</dbReference>
<reference evidence="2 3" key="1">
    <citation type="journal article" date="2014" name="ISME J.">
        <title>Candidatus Competibacter-lineage genomes retrieved from metagenomes reveal functional metabolic diversity.</title>
        <authorList>
            <person name="McIlroy S.J."/>
            <person name="Albertsen M."/>
            <person name="Andresen E.K."/>
            <person name="Saunders A.M."/>
            <person name="Kristiansen R."/>
            <person name="Stokholm-Bjerregaard M."/>
            <person name="Nielsen K.L."/>
            <person name="Nielsen P.H."/>
        </authorList>
    </citation>
    <scope>NUCLEOTIDE SEQUENCE [LARGE SCALE GENOMIC DNA]</scope>
    <source>
        <strain evidence="2 3">Run_B_J11</strain>
    </source>
</reference>
<evidence type="ECO:0000259" key="1">
    <source>
        <dbReference type="PROSITE" id="PS51833"/>
    </source>
</evidence>
<dbReference type="PROSITE" id="PS51833">
    <property type="entry name" value="HDOD"/>
    <property type="match status" value="1"/>
</dbReference>
<proteinExistence type="predicted"/>
<dbReference type="InterPro" id="IPR035919">
    <property type="entry name" value="EAL_sf"/>
</dbReference>
<evidence type="ECO:0000313" key="2">
    <source>
        <dbReference type="EMBL" id="CDH46998.1"/>
    </source>
</evidence>
<keyword evidence="3" id="KW-1185">Reference proteome</keyword>
<dbReference type="OrthoDB" id="9804751at2"/>
<evidence type="ECO:0000313" key="3">
    <source>
        <dbReference type="Proteomes" id="UP000019184"/>
    </source>
</evidence>
<name>A0A7U7GEN2_9GAMM</name>
<dbReference type="InterPro" id="IPR013976">
    <property type="entry name" value="HDOD"/>
</dbReference>
<comment type="caution">
    <text evidence="2">The sequence shown here is derived from an EMBL/GenBank/DDBJ whole genome shotgun (WGS) entry which is preliminary data.</text>
</comment>
<dbReference type="Proteomes" id="UP000019184">
    <property type="component" value="Unassembled WGS sequence"/>
</dbReference>
<dbReference type="PANTHER" id="PTHR33525:SF4">
    <property type="entry name" value="CYCLIC DI-GMP PHOSPHODIESTERASE CDGJ"/>
    <property type="match status" value="1"/>
</dbReference>
<sequence>MKEIYLGRQPIYEANFRLEGYELSYHPTDAENAGLLDSELSSSQVLFDTLAEVGLERLVGSGKAFLSAARELIVQGYLQHTIVSSPQMVFQISTDIMVDTPLIDALRALRQQGYHFLLDNYADNEAYRALLDVAEYARIDMVTTPASEAHRIITRLQQRGVALIAGGIEDQEVLESCQALRFNFFQGRHFSQPRLLKFKGISTNHLTVLRLISALNQPDVDMKTIETVIAQDVSLSYKLLRYINSAYFNLSRRIDSIQRAVTLLGLRNIRSWATLRSMSAMDNTRDDLQTIALVRAKMCEELAAQLGLKQREMGFTVGLLSVLDLVAQAPMSDVLATLPLDDEINAALLRHEGLLGKVLACTLAYEQCDWATLTTLGLDAEQVNEVYLTALADAYKSSYELLRG</sequence>
<dbReference type="EMBL" id="CBTK010000286">
    <property type="protein sequence ID" value="CDH46998.1"/>
    <property type="molecule type" value="Genomic_DNA"/>
</dbReference>
<organism evidence="2 3">
    <name type="scientific">Candidatus Contendobacter odensis Run_B_J11</name>
    <dbReference type="NCBI Taxonomy" id="1400861"/>
    <lineage>
        <taxon>Bacteria</taxon>
        <taxon>Pseudomonadati</taxon>
        <taxon>Pseudomonadota</taxon>
        <taxon>Gammaproteobacteria</taxon>
        <taxon>Candidatus Competibacteraceae</taxon>
        <taxon>Candidatus Contendibacter</taxon>
    </lineage>
</organism>
<dbReference type="Pfam" id="PF08668">
    <property type="entry name" value="HDOD"/>
    <property type="match status" value="1"/>
</dbReference>
<dbReference type="PIRSF" id="PIRSF003180">
    <property type="entry name" value="DiGMPpdiest_YuxH"/>
    <property type="match status" value="1"/>
</dbReference>
<accession>A0A7U7GEN2</accession>
<gene>
    <name evidence="2" type="ORF">BN874_690048</name>
</gene>
<feature type="domain" description="HDOD" evidence="1">
    <location>
        <begin position="201"/>
        <end position="386"/>
    </location>
</feature>
<dbReference type="RefSeq" id="WP_034435708.1">
    <property type="nucleotide sequence ID" value="NZ_CBTK010000286.1"/>
</dbReference>
<dbReference type="InterPro" id="IPR014408">
    <property type="entry name" value="dGMP_Pdiesterase_EAL/HD-GYP"/>
</dbReference>
<dbReference type="Gene3D" id="1.10.3210.10">
    <property type="entry name" value="Hypothetical protein af1432"/>
    <property type="match status" value="1"/>
</dbReference>
<dbReference type="AlphaFoldDB" id="A0A7U7GEN2"/>